<dbReference type="AlphaFoldDB" id="A0A1P8F5S1"/>
<feature type="transmembrane region" description="Helical" evidence="1">
    <location>
        <begin position="36"/>
        <end position="54"/>
    </location>
</feature>
<dbReference type="Proteomes" id="UP000185934">
    <property type="component" value="Chromosome"/>
</dbReference>
<dbReference type="InterPro" id="IPR038770">
    <property type="entry name" value="Na+/solute_symporter_sf"/>
</dbReference>
<feature type="transmembrane region" description="Helical" evidence="1">
    <location>
        <begin position="12"/>
        <end position="30"/>
    </location>
</feature>
<feature type="transmembrane region" description="Helical" evidence="1">
    <location>
        <begin position="123"/>
        <end position="148"/>
    </location>
</feature>
<accession>A0A1P8F5S1</accession>
<dbReference type="KEGG" id="dfo:Dform_00422"/>
<dbReference type="RefSeq" id="WP_145925508.1">
    <property type="nucleotide sequence ID" value="NZ_CP018258.1"/>
</dbReference>
<reference evidence="3" key="1">
    <citation type="submission" date="2016-11" db="EMBL/GenBank/DDBJ databases">
        <title>Dehalogenimonas formicexedens sp. nov., a chlorinated alkane respiring bacterium isolated from contaminated groundwater.</title>
        <authorList>
            <person name="Key T.A."/>
            <person name="Bowman K.S."/>
            <person name="Lee I."/>
            <person name="Chun J."/>
            <person name="Albuquerque L."/>
            <person name="da Costa M.S."/>
            <person name="Rainey F.A."/>
            <person name="Moe W.M."/>
        </authorList>
    </citation>
    <scope>NUCLEOTIDE SEQUENCE [LARGE SCALE GENOMIC DNA]</scope>
    <source>
        <strain evidence="3">NSZ-14</strain>
    </source>
</reference>
<feature type="transmembrane region" description="Helical" evidence="1">
    <location>
        <begin position="66"/>
        <end position="88"/>
    </location>
</feature>
<feature type="transmembrane region" description="Helical" evidence="1">
    <location>
        <begin position="218"/>
        <end position="237"/>
    </location>
</feature>
<dbReference type="Gene3D" id="1.20.1530.20">
    <property type="match status" value="1"/>
</dbReference>
<evidence type="ECO:0000256" key="1">
    <source>
        <dbReference type="SAM" id="Phobius"/>
    </source>
</evidence>
<feature type="transmembrane region" description="Helical" evidence="1">
    <location>
        <begin position="154"/>
        <end position="175"/>
    </location>
</feature>
<keyword evidence="1" id="KW-1133">Transmembrane helix</keyword>
<organism evidence="2 3">
    <name type="scientific">Dehalogenimonas formicexedens</name>
    <dbReference type="NCBI Taxonomy" id="1839801"/>
    <lineage>
        <taxon>Bacteria</taxon>
        <taxon>Bacillati</taxon>
        <taxon>Chloroflexota</taxon>
        <taxon>Dehalococcoidia</taxon>
        <taxon>Dehalococcoidales</taxon>
        <taxon>Dehalococcoidaceae</taxon>
        <taxon>Dehalogenimonas</taxon>
    </lineage>
</organism>
<keyword evidence="1" id="KW-0472">Membrane</keyword>
<keyword evidence="3" id="KW-1185">Reference proteome</keyword>
<evidence type="ECO:0000313" key="2">
    <source>
        <dbReference type="EMBL" id="APV43780.1"/>
    </source>
</evidence>
<feature type="transmembrane region" description="Helical" evidence="1">
    <location>
        <begin position="187"/>
        <end position="206"/>
    </location>
</feature>
<gene>
    <name evidence="2" type="ORF">Dform_00422</name>
</gene>
<dbReference type="EMBL" id="CP018258">
    <property type="protein sequence ID" value="APV43780.1"/>
    <property type="molecule type" value="Genomic_DNA"/>
</dbReference>
<dbReference type="STRING" id="1839801.Dform_00422"/>
<dbReference type="OrthoDB" id="163851at2"/>
<sequence length="261" mass="28448">MNIIIKVFLRQHNFILLVAIIAGLCLPSVSKHGEGLIIPMLVCAMSLSLSRISLSEVLAPSHMFRPLVISLSLNFLLLGGLNIALGYLMTNDPILRAGFVILAAAPPSLTIPPFSYNLKGDIAISYIGTAGGYVAAIFILPLLVYVFLGNEYSGNQLFVILGQLIVLPLVLSQILRLSGLIKYTEKNTGWIINWCLAIVIFTLIGLNRDLLMTSSNLLVVTSLTAFITIFALGELIFRICRKLNVIPSKAISYMLLGSMKK</sequence>
<keyword evidence="1" id="KW-0812">Transmembrane</keyword>
<name>A0A1P8F5S1_9CHLR</name>
<evidence type="ECO:0000313" key="3">
    <source>
        <dbReference type="Proteomes" id="UP000185934"/>
    </source>
</evidence>
<proteinExistence type="predicted"/>
<feature type="transmembrane region" description="Helical" evidence="1">
    <location>
        <begin position="94"/>
        <end position="111"/>
    </location>
</feature>
<protein>
    <submittedName>
        <fullName evidence="2">Na+ symporter, BASS family</fullName>
    </submittedName>
</protein>